<name>A0AAD1Y5C8_EUPCR</name>
<sequence length="757" mass="88095">MDYRSKPAKNPTADRMDMFEIETNVRKLILELVQPLLDKIQVEKQNLINTNKVIHTHAHRLESLEAALFEEKANDQFSEIRKKLVDMRIEEQRSKAEIEESIEAQKKEYETMMFSFNNVLTEFDGVKATCSLLKENMKEMEKRLMGEIEETNGEVARCNKRTNDAFEKLNDRQAKLDEELNERFKQLDVQKVMISKVSALQAVTALRYNHVKDLCINLEADKVNLSTFLAHVGVYEEVTRRIKVDHDKLADRLSAAENFTDKYVPILSQNVVCDTLTQIVSSKERKKLEVYEHKVYMQLHETLLKDEGTPDLEGHRDNLLNQISNKLEILTKIINERKLLMPKTKPGEKPMVTKPLSPSKRKQSEVIKRIELDEHGDLKMREFNNLDPEEQKKQQKQEDAERAIRVMEADKGKLNYYKISEAELAEVASIDSSNVDYIEIFGERLDQVDHQIKTLFVRMNGIHEIIEKTDKKLQETSRKSVSEVQEYCFTLHHEMEELQTKIKNQADPGIFLNEDSVKKLIKCRCKCAAQNKDEGKKSLRKNHQNYSVILSKKMEKDNMRLHASNSNPVSFQIETPNPSARSRGNLDLPIAKRRESRPLEIDEFDDFSTKRPEGESIFAHSGMKERKNTPRSTLRQEDSSFPEIKKQLLIQEIKLSHRIPNAKMKKVSHNSLIRQRLSTELSNNSGHNKKLQFQKINGVSKLREEIYKKMFGNELLSNQFYQIFITTRTVLMNNFCCLLSFNNTYSLIERTPGSSWQ</sequence>
<proteinExistence type="predicted"/>
<evidence type="ECO:0000256" key="2">
    <source>
        <dbReference type="SAM" id="MobiDB-lite"/>
    </source>
</evidence>
<feature type="coiled-coil region" evidence="1">
    <location>
        <begin position="88"/>
        <end position="179"/>
    </location>
</feature>
<dbReference type="AlphaFoldDB" id="A0AAD1Y5C8"/>
<keyword evidence="1" id="KW-0175">Coiled coil</keyword>
<organism evidence="3 4">
    <name type="scientific">Euplotes crassus</name>
    <dbReference type="NCBI Taxonomy" id="5936"/>
    <lineage>
        <taxon>Eukaryota</taxon>
        <taxon>Sar</taxon>
        <taxon>Alveolata</taxon>
        <taxon>Ciliophora</taxon>
        <taxon>Intramacronucleata</taxon>
        <taxon>Spirotrichea</taxon>
        <taxon>Hypotrichia</taxon>
        <taxon>Euplotida</taxon>
        <taxon>Euplotidae</taxon>
        <taxon>Moneuplotes</taxon>
    </lineage>
</organism>
<reference evidence="3" key="1">
    <citation type="submission" date="2023-07" db="EMBL/GenBank/DDBJ databases">
        <authorList>
            <consortium name="AG Swart"/>
            <person name="Singh M."/>
            <person name="Singh A."/>
            <person name="Seah K."/>
            <person name="Emmerich C."/>
        </authorList>
    </citation>
    <scope>NUCLEOTIDE SEQUENCE</scope>
    <source>
        <strain evidence="3">DP1</strain>
    </source>
</reference>
<feature type="region of interest" description="Disordered" evidence="2">
    <location>
        <begin position="343"/>
        <end position="400"/>
    </location>
</feature>
<comment type="caution">
    <text evidence="3">The sequence shown here is derived from an EMBL/GenBank/DDBJ whole genome shotgun (WGS) entry which is preliminary data.</text>
</comment>
<evidence type="ECO:0000313" key="4">
    <source>
        <dbReference type="Proteomes" id="UP001295684"/>
    </source>
</evidence>
<accession>A0AAD1Y5C8</accession>
<dbReference type="Proteomes" id="UP001295684">
    <property type="component" value="Unassembled WGS sequence"/>
</dbReference>
<protein>
    <submittedName>
        <fullName evidence="3">Uncharacterized protein</fullName>
    </submittedName>
</protein>
<dbReference type="EMBL" id="CAMPGE010026479">
    <property type="protein sequence ID" value="CAI2384166.1"/>
    <property type="molecule type" value="Genomic_DNA"/>
</dbReference>
<keyword evidence="4" id="KW-1185">Reference proteome</keyword>
<evidence type="ECO:0000256" key="1">
    <source>
        <dbReference type="SAM" id="Coils"/>
    </source>
</evidence>
<feature type="compositionally biased region" description="Basic and acidic residues" evidence="2">
    <location>
        <begin position="362"/>
        <end position="400"/>
    </location>
</feature>
<evidence type="ECO:0000313" key="3">
    <source>
        <dbReference type="EMBL" id="CAI2384166.1"/>
    </source>
</evidence>
<gene>
    <name evidence="3" type="ORF">ECRASSUSDP1_LOCUS25687</name>
</gene>